<keyword evidence="3" id="KW-1185">Reference proteome</keyword>
<feature type="region of interest" description="Disordered" evidence="1">
    <location>
        <begin position="1"/>
        <end position="31"/>
    </location>
</feature>
<sequence length="127" mass="14226">MKKAIDGRGKKAHLTRVPPTPAETEPSYDQREQADQTVFTWIIQNIEVNVMNKCLNFQQQRHYGTIWQPLMEAQETSPSVESAYVAIRREATRLPILKPTIDGGGDISQGKIGIGIVTTETGVRVFM</sequence>
<accession>A0ABU6YV92</accession>
<reference evidence="2 3" key="1">
    <citation type="journal article" date="2023" name="Plants (Basel)">
        <title>Bridging the Gap: Combining Genomics and Transcriptomics Approaches to Understand Stylosanthes scabra, an Orphan Legume from the Brazilian Caatinga.</title>
        <authorList>
            <person name="Ferreira-Neto J.R.C."/>
            <person name="da Silva M.D."/>
            <person name="Binneck E."/>
            <person name="de Melo N.F."/>
            <person name="da Silva R.H."/>
            <person name="de Melo A.L.T.M."/>
            <person name="Pandolfi V."/>
            <person name="Bustamante F.O."/>
            <person name="Brasileiro-Vidal A.C."/>
            <person name="Benko-Iseppon A.M."/>
        </authorList>
    </citation>
    <scope>NUCLEOTIDE SEQUENCE [LARGE SCALE GENOMIC DNA]</scope>
    <source>
        <tissue evidence="2">Leaves</tissue>
    </source>
</reference>
<protein>
    <submittedName>
        <fullName evidence="2">Uncharacterized protein</fullName>
    </submittedName>
</protein>
<gene>
    <name evidence="2" type="ORF">PIB30_101878</name>
</gene>
<dbReference type="EMBL" id="JASCZI010244701">
    <property type="protein sequence ID" value="MED6214317.1"/>
    <property type="molecule type" value="Genomic_DNA"/>
</dbReference>
<evidence type="ECO:0000313" key="2">
    <source>
        <dbReference type="EMBL" id="MED6214317.1"/>
    </source>
</evidence>
<organism evidence="2 3">
    <name type="scientific">Stylosanthes scabra</name>
    <dbReference type="NCBI Taxonomy" id="79078"/>
    <lineage>
        <taxon>Eukaryota</taxon>
        <taxon>Viridiplantae</taxon>
        <taxon>Streptophyta</taxon>
        <taxon>Embryophyta</taxon>
        <taxon>Tracheophyta</taxon>
        <taxon>Spermatophyta</taxon>
        <taxon>Magnoliopsida</taxon>
        <taxon>eudicotyledons</taxon>
        <taxon>Gunneridae</taxon>
        <taxon>Pentapetalae</taxon>
        <taxon>rosids</taxon>
        <taxon>fabids</taxon>
        <taxon>Fabales</taxon>
        <taxon>Fabaceae</taxon>
        <taxon>Papilionoideae</taxon>
        <taxon>50 kb inversion clade</taxon>
        <taxon>dalbergioids sensu lato</taxon>
        <taxon>Dalbergieae</taxon>
        <taxon>Pterocarpus clade</taxon>
        <taxon>Stylosanthes</taxon>
    </lineage>
</organism>
<dbReference type="Proteomes" id="UP001341840">
    <property type="component" value="Unassembled WGS sequence"/>
</dbReference>
<evidence type="ECO:0000313" key="3">
    <source>
        <dbReference type="Proteomes" id="UP001341840"/>
    </source>
</evidence>
<evidence type="ECO:0000256" key="1">
    <source>
        <dbReference type="SAM" id="MobiDB-lite"/>
    </source>
</evidence>
<proteinExistence type="predicted"/>
<comment type="caution">
    <text evidence="2">The sequence shown here is derived from an EMBL/GenBank/DDBJ whole genome shotgun (WGS) entry which is preliminary data.</text>
</comment>
<name>A0ABU6YV92_9FABA</name>